<gene>
    <name evidence="1" type="ORF">PBRA_002945</name>
</gene>
<name>A0A0G4J6K3_PLABS</name>
<reference evidence="1 2" key="1">
    <citation type="submission" date="2015-02" db="EMBL/GenBank/DDBJ databases">
        <authorList>
            <person name="Chooi Y.-H."/>
        </authorList>
    </citation>
    <scope>NUCLEOTIDE SEQUENCE [LARGE SCALE GENOMIC DNA]</scope>
    <source>
        <strain evidence="1">E3</strain>
    </source>
</reference>
<protein>
    <submittedName>
        <fullName evidence="1">Uncharacterized protein</fullName>
    </submittedName>
</protein>
<organism evidence="1 2">
    <name type="scientific">Plasmodiophora brassicae</name>
    <name type="common">Clubroot disease agent</name>
    <dbReference type="NCBI Taxonomy" id="37360"/>
    <lineage>
        <taxon>Eukaryota</taxon>
        <taxon>Sar</taxon>
        <taxon>Rhizaria</taxon>
        <taxon>Endomyxa</taxon>
        <taxon>Phytomyxea</taxon>
        <taxon>Plasmodiophorida</taxon>
        <taxon>Plasmodiophoridae</taxon>
        <taxon>Plasmodiophora</taxon>
    </lineage>
</organism>
<keyword evidence="2" id="KW-1185">Reference proteome</keyword>
<dbReference type="EMBL" id="CDSF01000144">
    <property type="protein sequence ID" value="CEP03185.1"/>
    <property type="molecule type" value="Genomic_DNA"/>
</dbReference>
<evidence type="ECO:0000313" key="2">
    <source>
        <dbReference type="Proteomes" id="UP000039324"/>
    </source>
</evidence>
<evidence type="ECO:0000313" key="1">
    <source>
        <dbReference type="EMBL" id="CEP03185.1"/>
    </source>
</evidence>
<sequence length="296" mass="32545">MDPSALAVQTCCWALPPRQIDVTAPLCPLRSRPLCAPDALHTRTPSSVPAQRCPSRDTTMHFTQVIPLLTTIFAWPVIVRCTIDLQRVVRNAGWVAPCDGHVVLPVVAGGPQDIAPGDTTHGTMMCLEWVADPCRPVTLPGLQRAVRRPDPDLAAAVIVEHAGDDGRARRLPLLVGPGPAAGDQRARGPVAYFGPSVLQCDPDEFISDQGRFRVARQLERLHQRQRLGFSDDLGGRILPVEVVNRVLIAERVWRQRVIRSSALRRLLSAGAFRRDGCDVFGRLSSNVRRSSSRHLR</sequence>
<dbReference type="Proteomes" id="UP000039324">
    <property type="component" value="Unassembled WGS sequence"/>
</dbReference>
<accession>A0A0G4J6K3</accession>
<proteinExistence type="predicted"/>
<dbReference type="AlphaFoldDB" id="A0A0G4J6K3"/>